<dbReference type="GO" id="GO:0030687">
    <property type="term" value="C:preribosome, large subunit precursor"/>
    <property type="evidence" value="ECO:0007669"/>
    <property type="project" value="TreeGrafter"/>
</dbReference>
<dbReference type="FunFam" id="3.40.50.300:FF:001368">
    <property type="entry name" value="Midasin"/>
    <property type="match status" value="1"/>
</dbReference>
<keyword evidence="15" id="KW-1185">Reference proteome</keyword>
<dbReference type="Pfam" id="PF17865">
    <property type="entry name" value="AAA_lid_5"/>
    <property type="match status" value="1"/>
</dbReference>
<evidence type="ECO:0000256" key="4">
    <source>
        <dbReference type="ARBA" id="ARBA00008383"/>
    </source>
</evidence>
<reference evidence="14" key="1">
    <citation type="submission" date="2020-01" db="EMBL/GenBank/DDBJ databases">
        <authorList>
            <person name="Feng Z.H.Z."/>
        </authorList>
    </citation>
    <scope>NUCLEOTIDE SEQUENCE</scope>
    <source>
        <strain evidence="14">CBS107.38</strain>
    </source>
</reference>
<feature type="compositionally biased region" description="Basic and acidic residues" evidence="12">
    <location>
        <begin position="4098"/>
        <end position="4121"/>
    </location>
</feature>
<evidence type="ECO:0000256" key="7">
    <source>
        <dbReference type="ARBA" id="ARBA00022741"/>
    </source>
</evidence>
<feature type="compositionally biased region" description="Acidic residues" evidence="12">
    <location>
        <begin position="4469"/>
        <end position="4494"/>
    </location>
</feature>
<feature type="compositionally biased region" description="Acidic residues" evidence="12">
    <location>
        <begin position="4156"/>
        <end position="4171"/>
    </location>
</feature>
<protein>
    <recommendedName>
        <fullName evidence="5 11">Midasin</fullName>
    </recommendedName>
</protein>
<name>A0A8H7B9M4_9PLEO</name>
<gene>
    <name evidence="14" type="ORF">GT037_004548</name>
</gene>
<comment type="caution">
    <text evidence="14">The sequence shown here is derived from an EMBL/GenBank/DDBJ whole genome shotgun (WGS) entry which is preliminary data.</text>
</comment>
<dbReference type="SUPFAM" id="SSF52540">
    <property type="entry name" value="P-loop containing nucleoside triphosphate hydrolases"/>
    <property type="match status" value="6"/>
</dbReference>
<dbReference type="Pfam" id="PF21108">
    <property type="entry name" value="MDN1_4th"/>
    <property type="match status" value="1"/>
</dbReference>
<dbReference type="SMART" id="SM00382">
    <property type="entry name" value="AAA"/>
    <property type="match status" value="6"/>
</dbReference>
<dbReference type="InterPro" id="IPR041190">
    <property type="entry name" value="Midasin_AAA_lid_5"/>
</dbReference>
<comment type="similarity">
    <text evidence="4">Belongs to the CoA-transferase III family.</text>
</comment>
<keyword evidence="10 11" id="KW-0539">Nucleus</keyword>
<feature type="compositionally biased region" description="Acidic residues" evidence="12">
    <location>
        <begin position="4237"/>
        <end position="4252"/>
    </location>
</feature>
<feature type="compositionally biased region" description="Acidic residues" evidence="12">
    <location>
        <begin position="4023"/>
        <end position="4033"/>
    </location>
</feature>
<proteinExistence type="inferred from homology"/>
<feature type="compositionally biased region" description="Acidic residues" evidence="12">
    <location>
        <begin position="4044"/>
        <end position="4067"/>
    </location>
</feature>
<feature type="compositionally biased region" description="Basic and acidic residues" evidence="12">
    <location>
        <begin position="4442"/>
        <end position="4451"/>
    </location>
</feature>
<comment type="similarity">
    <text evidence="3 11">Belongs to the midasin family.</text>
</comment>
<feature type="region of interest" description="Disordered" evidence="12">
    <location>
        <begin position="3985"/>
        <end position="4503"/>
    </location>
</feature>
<evidence type="ECO:0000256" key="10">
    <source>
        <dbReference type="ARBA" id="ARBA00023242"/>
    </source>
</evidence>
<feature type="compositionally biased region" description="Basic and acidic residues" evidence="12">
    <location>
        <begin position="4399"/>
        <end position="4426"/>
    </location>
</feature>
<feature type="compositionally biased region" description="Acidic residues" evidence="12">
    <location>
        <begin position="4259"/>
        <end position="4280"/>
    </location>
</feature>
<dbReference type="Gene3D" id="3.40.50.410">
    <property type="entry name" value="von Willebrand factor, type A domain"/>
    <property type="match status" value="1"/>
</dbReference>
<dbReference type="SUPFAM" id="SSF53300">
    <property type="entry name" value="vWA-like"/>
    <property type="match status" value="1"/>
</dbReference>
<accession>A0A8H7B9M4</accession>
<dbReference type="GeneID" id="62202773"/>
<reference evidence="14" key="2">
    <citation type="submission" date="2020-08" db="EMBL/GenBank/DDBJ databases">
        <title>Draft Genome Sequence of Cumin Blight Pathogen Alternaria burnsii.</title>
        <authorList>
            <person name="Feng Z."/>
        </authorList>
    </citation>
    <scope>NUCLEOTIDE SEQUENCE</scope>
    <source>
        <strain evidence="14">CBS107.38</strain>
    </source>
</reference>
<feature type="compositionally biased region" description="Acidic residues" evidence="12">
    <location>
        <begin position="4189"/>
        <end position="4230"/>
    </location>
</feature>
<dbReference type="Pfam" id="PF17867">
    <property type="entry name" value="AAA_lid_7"/>
    <property type="match status" value="3"/>
</dbReference>
<sequence>MEGINTRKTGEMVNINALATEALRPGSTDDIFVQHGGLLTELCARWIQSGAKTDAKVAAFGRLLPFAPHLAEHVERFLSHTSDSPVIGSNASNHAATAIQDSDLIEVLLGTFRLLSYDCKNFTHFVRPLALESLFHHSSRIVRYLAIRTLCIYVHTADYATQEIMKNFVGDGEIEGPWEGQQIDYRFLSLWEEKRWKDLQKKLSQNSFTDVTQAVAVQQDLSPYTVNVNGVLLPRLDGAPSQERPTELVPTATTEQNLKKIAYGLLESSPILLTGLAGSGKTLLTRHFAWQLNKLDKMVTLHLNEQSDAKLLIGMYTTGAKPGTFAWRAGVLTTAVREGRWIFIEDLDRAPNEVISTLLPLIERGELLIPSRGETIRAARGFRIIATMRSTLNPRGKEIIPRQSMIGHRFWNPITVQMPQLDEFRQVIHAKYPALQKHLSGIMEVYARLMELYSDAKFSSENGTSLRAMTPRDLLKWCDRIAVLLGQTASFNNAQKDDIFMEAFDCFAGSLRTESARLKVMSCVAEELHIDPQRRDHLLRNREIKLQVPSKITASGAIQIGRARLSKHKSSKKLGSGRPFSTNDYTLRLLEKVAVAVDRQEPLLLVGETGTGKTTCIQYLAEQLGRKLVAFNLSQQSESGDLLGGFKPVNVRSLVIPLKDEFDEIFDTTFSRKKNLRFMEMLGKRVAKGEWKRVCALWREALKMVDAARKSHESQTSSPDPDGGQPKKKRKMDSLPVNFPTARWEKFATDLHDLEAQLSGGSEAFAFSFLEGNIVKAVRNGDWVLLDEINLASSDTLEALTDLLGGGPDGNPSILLTETGNVERVVAHPNFRVFAAMNPATDVGKKDLPPGIRSRFTELFVESPDSDEKSLRNIVEKYLGGDGTDPAIVRVARDVTTLYLDIQRLAKANMLVDGADQKAHFSLRTLTRTLSYARDIAPLCTLRRALYEGFHMSFLTFLGKASEDLVAPLITKHLFPQKASMKAELGKPLQQPSDGRGYVRQGHYWLRQGVHDVEEQSHYIITPFVQRNMNNLIRAASTRKYPVLIQGPTSSGKTSMIEYLAKRSGNRFVRINNHEHTDLQEYLGSYISGADGKLTFQEGILVRALREGHWIVLDELNLAPTDVLEALNRLLDDNRELLIPETQEVVRPHEDFMLFATQNPAGLYGGRKVLSRAFRNRFLELHFDDIPVEELTEILHRRTMIPETWCKRIVKVYRELSTLRQENRIFEQKSFATLRDLFRWAQRKADTVQDLANNGYMLLAERVRKEEERVAVKKILETVMSEKGPKVTIDEERLFSPDSLSNIEGLSNGVTKVNTAVVWTRAMRRLSVLVAHAIRNNEPVLLIGETGCGKTTVCQLLADQFNNRLHIVNAHQNTETGDLIGAQRPIRNRAAIEDSVREQVLQALTGISRESLQSDPTSLGSEELMALYDKVAKESPDSFPDEVRKSILVSRAKASALFEWADGSLVHAMKQGHYFLLDEISLADDSVLERLNSVLEPSRSLLLAEKGPVDSHITASDGFQFLATMNPGGDYGKKELSPALRNRFTEIWVPAMSDLDDILEIVRSKLEPSLSHFAGAIVSFSQWFNDKYNTSVASSISIRDTLAWVSFINDMKHDDPIFGVVHGAAMVFIDTLGANPAGLLAISAATIDDEKTSCLHHLSKLLGQDVAPMYFGAIDIASTEHFFRLGSFSIPKFSSAASQASNFALEAPTTRSNAMRVIRALQLPKPILLEGNPGVGKTTLVTALAKAIGKPLTRLNLSEQTDLMDLFGSDVPVEGGAAGTFAWRDAPFLKAMKNGDWVLLDEMNLASQSVLEGLNAVLDHRGEVYISELDQTFYKHRDFRVFAAQNPHHQGGGRKGLPASFVNRFTVVYADVFRPEDLTLICHKVFPGIEEHEVAKLIRFVAELDNQVVNRRAFGTLGAPWEFNLRDTLRWLQLLTSKDFPGSARDFLDTIFAQRFRSESDRVRLHRVFESQYGVHQPRISLFHNLSTQAIQVGLGLLPRDTALARPDSMSTLRSSQLGPMEALLVSVKQNWPVIIVGPPGSGKTAMINQLASFVGTDLITFSMNADVDAMDLVGGYEQLDPTREVHRYLGQAEEIIRRHLATSTTHLAVHLRLLEHLQDGSFASDSGGAVQFLESLAGLSPEASELAHKLHSSLQASHQQIDGARFQWVDGILIRSLEQGKWLVLDNANLCSSAVLDRLNSLLEPNGYLSINEHSTDDGEARIVRPHPNFRIFMTMDAKYGELSRAMRNRAVEICLLEGDDKAIQNDRPVVQYPLDSTMYRYRQFQEHEDHLSATLEQRFEHLGLQDNDLLAGFTKQARQGLVLSSSVLRNGSNDHDHTQSSPVVVQTSIDHGIQQFSGFLETTWKPHATKVYNKLGTEELIRLRSFHPLNNELLLNHTEESRTLNVLSASMYEIMFDLYKMQQAIQDLPSARFERRKERQKLPAFLHAYWQGMVKVVEGFWNALQQDHQFDIAFLKPLRTLFWAFHALTTASTFDRATFQTYLKMLASATPTIAGESGDLVQSISNALSKQIGVFGSDVQLTTGMGMEHIWRVFKASTPTTHSQLNAILELESLADRLDAVMWQSTLRVDEMIQLRERVASSLSLVRKNQVDAKELVTGLSIAIHDLEQNIGEDNMLITPYFEDEFEGLCQFLDIARNDTDTGRDVSPTAAVANTRAKSALFARRATKLVDLAFGRSYHGSVHFTKLYRHLGLTRKSANAMLAQLDRFETELQVLSQQVSLDAGRITKDQNVALDLLYRDIYNEIISSHSNIVVEAVSGGSAIVSSDANIPDFYRSTLEAGIANCARSHDSVVDSAAWIHLGLLGLQLYVPNYPHDPALRPMIERDMFTAEKNSLLKALGALRMFQVDSTGQYTSFRIRQVEDVINNMGQEPPVPAIVRPTISELDDLQGDFTNLLSTIQPLLNQSMSVREAAHDITLQQNILRIIQRLTEGYRGYDDITDIAVGFLVCLQVGLNMGQREEEKNVQSNVTKSLAYISSQTPFFGRSKPMERSESVLEIMEESLAQREHAIDLRWHTLNYLLVLSNTDPAAMTTPVARNLLHDLFASLYSDWKTKLVQDQEKEAQNSSLYTYRGMDDDEVDEDPTLFPDYDADQEDEIKPTKLPSNSRDYAIRLANLHAELFVQGRDAPDSIKALLEWCATELNRISGSKSHGSKHEDVLPTIYLALEKKINALSTASTARTYNFYFDANLSEAKRLIQLIHQIQARYRQIRRIWPEHATLSEVLRTCDEALEFRHVDPVAKFITKAEKLYAYMHEWQKVASKEYNTANVFDDLTKLLVSWRELELTTWARLFDMEEEKYHDDAKSWFFVAYETIIAASESSEDEKSLQTHVKNLLKSLEGFFEATTLGHFEQRIKLLRQLRQHAAMRMQDVDAFTIVHAALDNFLAYYSRLEKPVHETLSKGRQALEKQITDVIKLASWKDTNIEVLKQSAKANHRKLTKLVRKFRALLNRPVSGVMNAGFPDESHLLHDISLENVITATNPEALELCATKIPGWGERPTRFKNLAVTVSMMRNLTTPKTATVDGASYISEFITDLSGSIIELQKATPTTLTEENKASVQHLKTQKRKLYADTMKLLRQMGINSNLSVDTLAKQDELSTVLSTISLVKGSESIGHAAEYHLHKALNIMPQVRAATREHSGDLTANDVSRSIGYLEGLLYTSIRQRNVLSKAACSLELINAPMALVADLCQLEHEQSTLVSEHVDVSGFVQPQLRWLAAMLETASDVVNAQARLGKTTELDALIRDLRAWASTARGLADAYDKSPKLPLNVQSLAYQEVNDSVKTFLSELQGVFGVYANNSDIARTVLQQVEPFLFCYPATNTVQASDSLRISVDAYAKDILTSLDLVLGSMQDVEVAMTGIPASTDDASWLLKEEQALSAALTALHAPHISETLQALLDKMQHLHEDANLQAIVALFTSVKPILDQYVATHRYIVNRFDALHASTANLLHRLSKSFIQISTQGFCQPPEKSSDPQKGKDDKLESGTGLGEGEGAEDISKDIEDDEDLEDLAQEQKGEREGSIEEQEDAVDMGEQEMEGETEEVGEKEDKGDESGEEGDDDAQSEVGSVDDLGPSAVDEKMWDDGGKEDDAKDKEGKDDVGTEDQEEQVAAEKKEDEKTGEDKKEEAEDEKKEGEGEEEDMEMEGEDQEENVGAGEKEQMDPHAKEEETLDLPEDLNMDGQDDEGKEDDDLGDMDMGDDLPEDEMDPEVDPGQPDTMEEDIGPEQEGEDEKDTTGHVEDEEQPEGEQEDEGDEPMEDDAIPLPDENMPEDEVRDQKDTDQADPNAEAGAGTEANEEAHKNKNEQASASAANQDEGQEGESAEQQQAPTIEDGQLGQTAAPDAGGHGEQPEESKETQSFKKLGDVLEKWYNQQKQIQDAQEKDEKQAQQIDKEIDMADADFEHLGDEEQQADTQALGTATEDQAKTLDHDMALPMNEEEDKMPTRPEDKDEEMMEADKDTEMEEPETQDQDEEAQQPQSNAMEGQPQAFVGEQRPFPDQEDEDMADAVGLDKDTSSTVSSADNIEAQLSLTHLEPSSMDPTSARSLWLAHEASTHSLSQQLTEHLRLILAPTLATKLRGDFRTGKRLNLKRIIPYIASGYKRDKIWLRRSMPSKRSYQIMIALDNSGSMADSGASGLALKTLTLVTRSLSMLEVGEVSVVGFGDEVNVAHEFDKPFTSEAGVRVFEQFGFDAKKTNVRGLVDKSLELFKDARQKGSSSAGEDLWQLMLIVSDGLCDDHAEIQRLVRKAQEERVMIVFIIIDSSAGAPFVPVPAPSDNPGSQPPAPAKDQAKTSILDLQSAVFTPEDSMGRLNLDAFGSVAFVWKTLGLPQEALNSLHLPLDAKCLPSSFKVDILAQSTIATSALAAALLWSVRNACSIPRVTVPAEHACVEFKSERLYTVDGKSASPPWGTIGGFHKASDGYVRIHDSFPNHHQNALHVLGLPPNATKEDVTREVSKWKAVELETEAWRRGAVIAALRSIDQWEALPQASAIADTPVLFERNAHSEPHMPPQPTTEMTNKCLHGVRVVEMSRVIAAPVAGKTLAAHGADVIWITSPSLPDLPDLDIDLSRGKRTVQLDIKKAEDKAKLLDLLSTADVFLQSYRPGSLAAKGLSAAELMEANPRLIVASLSAYGPEGPWSDNRGFDSLVQTCSGINVAEAEHYGANEPMRVLPCQAFDHGAGYLLATGIIAALYKRATDGGAYEVSVSLAAVMKYMRSLGRYDGKSGFDRRDFKKPEDVKQYLESRHTYLGVLEAVRHSACIEGLSVGWDIMPKPLGSDTAGWL</sequence>
<dbReference type="InterPro" id="IPR023606">
    <property type="entry name" value="CoA-Trfase_III_dom_1_sf"/>
</dbReference>
<dbReference type="GO" id="GO:0000027">
    <property type="term" value="P:ribosomal large subunit assembly"/>
    <property type="evidence" value="ECO:0007669"/>
    <property type="project" value="InterPro"/>
</dbReference>
<dbReference type="FunFam" id="3.40.50.300:FF:000582">
    <property type="entry name" value="Midasin"/>
    <property type="match status" value="1"/>
</dbReference>
<dbReference type="PANTHER" id="PTHR48103:SF2">
    <property type="entry name" value="MIDASIN"/>
    <property type="match status" value="1"/>
</dbReference>
<keyword evidence="9 11" id="KW-0143">Chaperone</keyword>
<dbReference type="InterPro" id="IPR012099">
    <property type="entry name" value="Midasin"/>
</dbReference>
<dbReference type="InterPro" id="IPR040848">
    <property type="entry name" value="AAA_lid_7"/>
</dbReference>
<dbReference type="PIRSF" id="PIRSF010340">
    <property type="entry name" value="Midasin"/>
    <property type="match status" value="1"/>
</dbReference>
<dbReference type="GO" id="GO:0005524">
    <property type="term" value="F:ATP binding"/>
    <property type="evidence" value="ECO:0007669"/>
    <property type="project" value="UniProtKB-KW"/>
</dbReference>
<evidence type="ECO:0000256" key="11">
    <source>
        <dbReference type="PIRNR" id="PIRNR010340"/>
    </source>
</evidence>
<evidence type="ECO:0000256" key="12">
    <source>
        <dbReference type="SAM" id="MobiDB-lite"/>
    </source>
</evidence>
<feature type="region of interest" description="Disordered" evidence="12">
    <location>
        <begin position="4790"/>
        <end position="4809"/>
    </location>
</feature>
<dbReference type="Proteomes" id="UP000596902">
    <property type="component" value="Unassembled WGS sequence"/>
</dbReference>
<evidence type="ECO:0000256" key="3">
    <source>
        <dbReference type="ARBA" id="ARBA00007188"/>
    </source>
</evidence>
<feature type="region of interest" description="Disordered" evidence="12">
    <location>
        <begin position="708"/>
        <end position="733"/>
    </location>
</feature>
<evidence type="ECO:0000256" key="8">
    <source>
        <dbReference type="ARBA" id="ARBA00022840"/>
    </source>
</evidence>
<dbReference type="PROSITE" id="PS50234">
    <property type="entry name" value="VWFA"/>
    <property type="match status" value="1"/>
</dbReference>
<dbReference type="PANTHER" id="PTHR48103">
    <property type="entry name" value="MIDASIN-RELATED"/>
    <property type="match status" value="1"/>
</dbReference>
<evidence type="ECO:0000313" key="15">
    <source>
        <dbReference type="Proteomes" id="UP000596902"/>
    </source>
</evidence>
<dbReference type="InterPro" id="IPR036465">
    <property type="entry name" value="vWFA_dom_sf"/>
</dbReference>
<feature type="compositionally biased region" description="Basic and acidic residues" evidence="12">
    <location>
        <begin position="4131"/>
        <end position="4155"/>
    </location>
</feature>
<evidence type="ECO:0000313" key="14">
    <source>
        <dbReference type="EMBL" id="KAF7677689.1"/>
    </source>
</evidence>
<feature type="compositionally biased region" description="Basic and acidic residues" evidence="12">
    <location>
        <begin position="4176"/>
        <end position="4188"/>
    </location>
</feature>
<comment type="subcellular location">
    <subcellularLocation>
        <location evidence="1">Nucleus</location>
        <location evidence="1">Nucleolus</location>
    </subcellularLocation>
    <subcellularLocation>
        <location evidence="2">Nucleus</location>
        <location evidence="2">Nucleoplasm</location>
    </subcellularLocation>
</comment>
<feature type="compositionally biased region" description="Acidic residues" evidence="12">
    <location>
        <begin position="3097"/>
        <end position="3117"/>
    </location>
</feature>
<feature type="compositionally biased region" description="Basic and acidic residues" evidence="12">
    <location>
        <begin position="4034"/>
        <end position="4043"/>
    </location>
</feature>
<feature type="compositionally biased region" description="Pro residues" evidence="12">
    <location>
        <begin position="4790"/>
        <end position="4805"/>
    </location>
</feature>
<keyword evidence="7 11" id="KW-0547">Nucleotide-binding</keyword>
<dbReference type="Pfam" id="PF07728">
    <property type="entry name" value="AAA_5"/>
    <property type="match status" value="9"/>
</dbReference>
<dbReference type="RefSeq" id="XP_038787867.1">
    <property type="nucleotide sequence ID" value="XM_038929595.1"/>
</dbReference>
<feature type="compositionally biased region" description="Polar residues" evidence="12">
    <location>
        <begin position="4325"/>
        <end position="4334"/>
    </location>
</feature>
<evidence type="ECO:0000256" key="5">
    <source>
        <dbReference type="ARBA" id="ARBA00017143"/>
    </source>
</evidence>
<dbReference type="InterPro" id="IPR002035">
    <property type="entry name" value="VWF_A"/>
</dbReference>
<dbReference type="EMBL" id="JAAABM010000005">
    <property type="protein sequence ID" value="KAF7677689.1"/>
    <property type="molecule type" value="Genomic_DNA"/>
</dbReference>
<keyword evidence="8 11" id="KW-0067">ATP-binding</keyword>
<organism evidence="14 15">
    <name type="scientific">Alternaria burnsii</name>
    <dbReference type="NCBI Taxonomy" id="1187904"/>
    <lineage>
        <taxon>Eukaryota</taxon>
        <taxon>Fungi</taxon>
        <taxon>Dikarya</taxon>
        <taxon>Ascomycota</taxon>
        <taxon>Pezizomycotina</taxon>
        <taxon>Dothideomycetes</taxon>
        <taxon>Pleosporomycetidae</taxon>
        <taxon>Pleosporales</taxon>
        <taxon>Pleosporineae</taxon>
        <taxon>Pleosporaceae</taxon>
        <taxon>Alternaria</taxon>
        <taxon>Alternaria sect. Alternaria</taxon>
    </lineage>
</organism>
<dbReference type="FunFam" id="3.40.50.300:FF:000142">
    <property type="entry name" value="Midasin"/>
    <property type="match status" value="1"/>
</dbReference>
<evidence type="ECO:0000256" key="6">
    <source>
        <dbReference type="ARBA" id="ARBA00022553"/>
    </source>
</evidence>
<dbReference type="InterPro" id="IPR003593">
    <property type="entry name" value="AAA+_ATPase"/>
</dbReference>
<dbReference type="FunFam" id="3.40.50.300:FF:000712">
    <property type="entry name" value="Midasin"/>
    <property type="match status" value="1"/>
</dbReference>
<dbReference type="InterPro" id="IPR048617">
    <property type="entry name" value="MDN1_AAA_lid_4"/>
</dbReference>
<dbReference type="InterPro" id="IPR003673">
    <property type="entry name" value="CoA-Trfase_fam_III"/>
</dbReference>
<feature type="compositionally biased region" description="Basic and acidic residues" evidence="12">
    <location>
        <begin position="3992"/>
        <end position="4005"/>
    </location>
</feature>
<comment type="function">
    <text evidence="11">Nuclear chaperone required for maturation and nuclear export of pre-60S ribosome subunits.</text>
</comment>
<dbReference type="GO" id="GO:0016887">
    <property type="term" value="F:ATP hydrolysis activity"/>
    <property type="evidence" value="ECO:0007669"/>
    <property type="project" value="InterPro"/>
</dbReference>
<feature type="compositionally biased region" description="Basic and acidic residues" evidence="12">
    <location>
        <begin position="4368"/>
        <end position="4387"/>
    </location>
</feature>
<evidence type="ECO:0000256" key="2">
    <source>
        <dbReference type="ARBA" id="ARBA00004642"/>
    </source>
</evidence>
<keyword evidence="6" id="KW-0597">Phosphoprotein</keyword>
<evidence type="ECO:0000256" key="9">
    <source>
        <dbReference type="ARBA" id="ARBA00023186"/>
    </source>
</evidence>
<dbReference type="Gene3D" id="3.40.50.300">
    <property type="entry name" value="P-loop containing nucleotide triphosphate hydrolases"/>
    <property type="match status" value="6"/>
</dbReference>
<evidence type="ECO:0000256" key="1">
    <source>
        <dbReference type="ARBA" id="ARBA00004604"/>
    </source>
</evidence>
<dbReference type="GO" id="GO:0000055">
    <property type="term" value="P:ribosomal large subunit export from nucleus"/>
    <property type="evidence" value="ECO:0007669"/>
    <property type="project" value="TreeGrafter"/>
</dbReference>
<dbReference type="GO" id="GO:0005654">
    <property type="term" value="C:nucleoplasm"/>
    <property type="evidence" value="ECO:0007669"/>
    <property type="project" value="UniProtKB-SubCell"/>
</dbReference>
<feature type="compositionally biased region" description="Polar residues" evidence="12">
    <location>
        <begin position="4431"/>
        <end position="4441"/>
    </location>
</feature>
<dbReference type="InterPro" id="IPR027417">
    <property type="entry name" value="P-loop_NTPase"/>
</dbReference>
<feature type="region of interest" description="Disordered" evidence="12">
    <location>
        <begin position="3088"/>
        <end position="3123"/>
    </location>
</feature>
<evidence type="ECO:0000259" key="13">
    <source>
        <dbReference type="PROSITE" id="PS50234"/>
    </source>
</evidence>
<dbReference type="Pfam" id="PF02515">
    <property type="entry name" value="CoA_transf_3"/>
    <property type="match status" value="1"/>
</dbReference>
<feature type="compositionally biased region" description="Acidic residues" evidence="12">
    <location>
        <begin position="4075"/>
        <end position="4084"/>
    </location>
</feature>
<dbReference type="SUPFAM" id="SSF89796">
    <property type="entry name" value="CoA-transferase family III (CaiB/BaiF)"/>
    <property type="match status" value="2"/>
</dbReference>
<dbReference type="InterPro" id="IPR011704">
    <property type="entry name" value="ATPase_dyneun-rel_AAA"/>
</dbReference>
<dbReference type="CDD" id="cd00009">
    <property type="entry name" value="AAA"/>
    <property type="match status" value="3"/>
</dbReference>
<dbReference type="Gene3D" id="3.40.50.10540">
    <property type="entry name" value="Crotonobetainyl-coa:carnitine coa-transferase, domain 1"/>
    <property type="match status" value="1"/>
</dbReference>
<dbReference type="GO" id="GO:0005730">
    <property type="term" value="C:nucleolus"/>
    <property type="evidence" value="ECO:0007669"/>
    <property type="project" value="UniProtKB-SubCell"/>
</dbReference>
<feature type="domain" description="VWFA" evidence="13">
    <location>
        <begin position="4638"/>
        <end position="4778"/>
    </location>
</feature>